<feature type="active site" evidence="4 5">
    <location>
        <position position="219"/>
    </location>
</feature>
<dbReference type="InterPro" id="IPR016162">
    <property type="entry name" value="Ald_DH_N"/>
</dbReference>
<dbReference type="InterPro" id="IPR016163">
    <property type="entry name" value="Ald_DH_C"/>
</dbReference>
<dbReference type="PANTHER" id="PTHR43570:SF16">
    <property type="entry name" value="ALDEHYDE DEHYDROGENASE TYPE III, ISOFORM Q"/>
    <property type="match status" value="1"/>
</dbReference>
<dbReference type="InterPro" id="IPR016161">
    <property type="entry name" value="Ald_DH/histidinol_DH"/>
</dbReference>
<name>A0A387B9Z1_9MICO</name>
<gene>
    <name evidence="8" type="ORF">D7I47_10730</name>
</gene>
<dbReference type="Pfam" id="PF00171">
    <property type="entry name" value="Aldedh"/>
    <property type="match status" value="1"/>
</dbReference>
<evidence type="ECO:0000256" key="4">
    <source>
        <dbReference type="PIRSR" id="PIRSR036492-1"/>
    </source>
</evidence>
<dbReference type="OrthoDB" id="6882680at2"/>
<dbReference type="EMBL" id="CP032630">
    <property type="protein sequence ID" value="AYF98681.1"/>
    <property type="molecule type" value="Genomic_DNA"/>
</dbReference>
<dbReference type="PROSITE" id="PS00687">
    <property type="entry name" value="ALDEHYDE_DEHYDR_GLU"/>
    <property type="match status" value="1"/>
</dbReference>
<protein>
    <recommendedName>
        <fullName evidence="3">Aldehyde dehydrogenase</fullName>
    </recommendedName>
</protein>
<dbReference type="PROSITE" id="PS00070">
    <property type="entry name" value="ALDEHYDE_DEHYDR_CYS"/>
    <property type="match status" value="1"/>
</dbReference>
<reference evidence="9" key="1">
    <citation type="submission" date="2018-09" db="EMBL/GenBank/DDBJ databases">
        <title>Genome sequencing of strain 2DFWR-13.</title>
        <authorList>
            <person name="Heo J."/>
            <person name="Kim S.-J."/>
            <person name="Kwon S.-W."/>
        </authorList>
    </citation>
    <scope>NUCLEOTIDE SEQUENCE [LARGE SCALE GENOMIC DNA]</scope>
    <source>
        <strain evidence="9">2DFWR-13</strain>
    </source>
</reference>
<dbReference type="Gene3D" id="3.40.309.10">
    <property type="entry name" value="Aldehyde Dehydrogenase, Chain A, domain 2"/>
    <property type="match status" value="1"/>
</dbReference>
<dbReference type="Proteomes" id="UP000278886">
    <property type="component" value="Chromosome"/>
</dbReference>
<dbReference type="FunFam" id="3.40.605.10:FF:000004">
    <property type="entry name" value="Aldehyde dehydrogenase"/>
    <property type="match status" value="1"/>
</dbReference>
<dbReference type="CDD" id="cd07087">
    <property type="entry name" value="ALDH_F3-13-14_CALDH-like"/>
    <property type="match status" value="1"/>
</dbReference>
<accession>A0A387B9Z1</accession>
<dbReference type="InterPro" id="IPR029510">
    <property type="entry name" value="Ald_DH_CS_GLU"/>
</dbReference>
<proteinExistence type="inferred from homology"/>
<dbReference type="RefSeq" id="WP_120763028.1">
    <property type="nucleotide sequence ID" value="NZ_CP032630.1"/>
</dbReference>
<comment type="similarity">
    <text evidence="1 3 6">Belongs to the aldehyde dehydrogenase family.</text>
</comment>
<dbReference type="GO" id="GO:0004029">
    <property type="term" value="F:aldehyde dehydrogenase (NAD+) activity"/>
    <property type="evidence" value="ECO:0007669"/>
    <property type="project" value="TreeGrafter"/>
</dbReference>
<evidence type="ECO:0000259" key="7">
    <source>
        <dbReference type="Pfam" id="PF00171"/>
    </source>
</evidence>
<keyword evidence="9" id="KW-1185">Reference proteome</keyword>
<feature type="active site" evidence="4">
    <location>
        <position position="253"/>
    </location>
</feature>
<organism evidence="8 9">
    <name type="scientific">Protaetiibacter intestinalis</name>
    <dbReference type="NCBI Taxonomy" id="2419774"/>
    <lineage>
        <taxon>Bacteria</taxon>
        <taxon>Bacillati</taxon>
        <taxon>Actinomycetota</taxon>
        <taxon>Actinomycetes</taxon>
        <taxon>Micrococcales</taxon>
        <taxon>Microbacteriaceae</taxon>
        <taxon>Protaetiibacter</taxon>
    </lineage>
</organism>
<evidence type="ECO:0000256" key="2">
    <source>
        <dbReference type="ARBA" id="ARBA00023002"/>
    </source>
</evidence>
<dbReference type="Gene3D" id="3.40.605.10">
    <property type="entry name" value="Aldehyde Dehydrogenase, Chain A, domain 1"/>
    <property type="match status" value="1"/>
</dbReference>
<dbReference type="PANTHER" id="PTHR43570">
    <property type="entry name" value="ALDEHYDE DEHYDROGENASE"/>
    <property type="match status" value="1"/>
</dbReference>
<dbReference type="GO" id="GO:0005737">
    <property type="term" value="C:cytoplasm"/>
    <property type="evidence" value="ECO:0007669"/>
    <property type="project" value="TreeGrafter"/>
</dbReference>
<dbReference type="KEGG" id="lyd:D7I47_10730"/>
<dbReference type="InterPro" id="IPR016160">
    <property type="entry name" value="Ald_DH_CS_CYS"/>
</dbReference>
<keyword evidence="2 3" id="KW-0560">Oxidoreductase</keyword>
<evidence type="ECO:0000256" key="5">
    <source>
        <dbReference type="PROSITE-ProRule" id="PRU10007"/>
    </source>
</evidence>
<sequence length="478" mass="51018">MTSTLSADELTRISDTVARSRARFESGVTRPLAWRRGQLTALARLLNEHEDALADALHTDLGKSRGEALLTELNVVHGEIAHTLRHLRRSARPRRAPLPLALAPASAKLVPEPLGVILIISPWNYPLQLLLSPLVGVIATGNTAVLKPSELAPATSAILARLLPEYLDADAVQVVEGAVDETTALLAERFDHIVYTGNGAVGRIVMRAAAEHLTPVTLELGGKSPVWFDDDARIDQAARRIAWAKFVNAGQTCVAPDYILTTPDRVDALAAALDRAVAEMWGADPRTGGDYGQIVNTRHFDRLLGYLGDGEIVSGGEHDRDARYLAPTIMRVPQPADPRAARTPETTPAILRDELFGPILPIVPVASFDDAIAYVNAGDKPLALYVFSGSAATREAWISRSSSGAVGIGVGLAHAGVPTLPFGGVGASGMGAYHGDASWRSFSHLKPVLKKPLSPDTLRFIQPPLTGIRAKMASIIGR</sequence>
<dbReference type="InterPro" id="IPR015590">
    <property type="entry name" value="Aldehyde_DH_dom"/>
</dbReference>
<dbReference type="AlphaFoldDB" id="A0A387B9Z1"/>
<evidence type="ECO:0000313" key="8">
    <source>
        <dbReference type="EMBL" id="AYF98681.1"/>
    </source>
</evidence>
<evidence type="ECO:0000313" key="9">
    <source>
        <dbReference type="Proteomes" id="UP000278886"/>
    </source>
</evidence>
<dbReference type="GO" id="GO:0006081">
    <property type="term" value="P:aldehyde metabolic process"/>
    <property type="evidence" value="ECO:0007669"/>
    <property type="project" value="InterPro"/>
</dbReference>
<dbReference type="InterPro" id="IPR012394">
    <property type="entry name" value="Aldehyde_DH_NAD(P)"/>
</dbReference>
<dbReference type="PIRSF" id="PIRSF036492">
    <property type="entry name" value="ALDH"/>
    <property type="match status" value="1"/>
</dbReference>
<evidence type="ECO:0000256" key="1">
    <source>
        <dbReference type="ARBA" id="ARBA00009986"/>
    </source>
</evidence>
<feature type="domain" description="Aldehyde dehydrogenase" evidence="7">
    <location>
        <begin position="12"/>
        <end position="447"/>
    </location>
</feature>
<evidence type="ECO:0000256" key="6">
    <source>
        <dbReference type="RuleBase" id="RU003345"/>
    </source>
</evidence>
<dbReference type="SUPFAM" id="SSF53720">
    <property type="entry name" value="ALDH-like"/>
    <property type="match status" value="1"/>
</dbReference>
<evidence type="ECO:0000256" key="3">
    <source>
        <dbReference type="PIRNR" id="PIRNR036492"/>
    </source>
</evidence>